<reference evidence="3 4" key="1">
    <citation type="journal article" date="2015" name="Plant Cell">
        <title>Oil accumulation by the oleaginous diatom Fistulifera solaris as revealed by the genome and transcriptome.</title>
        <authorList>
            <person name="Tanaka T."/>
            <person name="Maeda Y."/>
            <person name="Veluchamy A."/>
            <person name="Tanaka M."/>
            <person name="Abida H."/>
            <person name="Marechal E."/>
            <person name="Bowler C."/>
            <person name="Muto M."/>
            <person name="Sunaga Y."/>
            <person name="Tanaka M."/>
            <person name="Yoshino T."/>
            <person name="Taniguchi T."/>
            <person name="Fukuda Y."/>
            <person name="Nemoto M."/>
            <person name="Matsumoto M."/>
            <person name="Wong P.S."/>
            <person name="Aburatani S."/>
            <person name="Fujibuchi W."/>
        </authorList>
    </citation>
    <scope>NUCLEOTIDE SEQUENCE [LARGE SCALE GENOMIC DNA]</scope>
    <source>
        <strain evidence="3 4">JPCC DA0580</strain>
    </source>
</reference>
<proteinExistence type="predicted"/>
<evidence type="ECO:0000313" key="4">
    <source>
        <dbReference type="Proteomes" id="UP000198406"/>
    </source>
</evidence>
<feature type="signal peptide" evidence="1">
    <location>
        <begin position="1"/>
        <end position="16"/>
    </location>
</feature>
<dbReference type="InParanoid" id="A0A1Z5KT53"/>
<dbReference type="PANTHER" id="PTHR33698:SF3">
    <property type="entry name" value="OS09G0266000 PROTEIN"/>
    <property type="match status" value="1"/>
</dbReference>
<dbReference type="SUPFAM" id="SSF54427">
    <property type="entry name" value="NTF2-like"/>
    <property type="match status" value="2"/>
</dbReference>
<dbReference type="PANTHER" id="PTHR33698">
    <property type="entry name" value="NUCLEAR TRANSPORT FACTOR 2 (NTF2)-LIKE PROTEIN"/>
    <property type="match status" value="1"/>
</dbReference>
<name>A0A1Z5KT53_FISSO</name>
<accession>A0A1Z5KT53</accession>
<dbReference type="Pfam" id="PF12680">
    <property type="entry name" value="SnoaL_2"/>
    <property type="match status" value="1"/>
</dbReference>
<dbReference type="Proteomes" id="UP000198406">
    <property type="component" value="Unassembled WGS sequence"/>
</dbReference>
<feature type="chain" id="PRO_5012034942" description="SnoaL-like domain-containing protein" evidence="1">
    <location>
        <begin position="17"/>
        <end position="333"/>
    </location>
</feature>
<protein>
    <recommendedName>
        <fullName evidence="2">SnoaL-like domain-containing protein</fullName>
    </recommendedName>
</protein>
<dbReference type="AlphaFoldDB" id="A0A1Z5KT53"/>
<evidence type="ECO:0000313" key="3">
    <source>
        <dbReference type="EMBL" id="GAX29486.1"/>
    </source>
</evidence>
<dbReference type="InterPro" id="IPR032710">
    <property type="entry name" value="NTF2-like_dom_sf"/>
</dbReference>
<dbReference type="Gene3D" id="3.10.450.50">
    <property type="match status" value="2"/>
</dbReference>
<organism evidence="3 4">
    <name type="scientific">Fistulifera solaris</name>
    <name type="common">Oleaginous diatom</name>
    <dbReference type="NCBI Taxonomy" id="1519565"/>
    <lineage>
        <taxon>Eukaryota</taxon>
        <taxon>Sar</taxon>
        <taxon>Stramenopiles</taxon>
        <taxon>Ochrophyta</taxon>
        <taxon>Bacillariophyta</taxon>
        <taxon>Bacillariophyceae</taxon>
        <taxon>Bacillariophycidae</taxon>
        <taxon>Naviculales</taxon>
        <taxon>Naviculaceae</taxon>
        <taxon>Fistulifera</taxon>
    </lineage>
</organism>
<feature type="domain" description="SnoaL-like" evidence="2">
    <location>
        <begin position="210"/>
        <end position="293"/>
    </location>
</feature>
<dbReference type="OrthoDB" id="201750at2759"/>
<comment type="caution">
    <text evidence="3">The sequence shown here is derived from an EMBL/GenBank/DDBJ whole genome shotgun (WGS) entry which is preliminary data.</text>
</comment>
<keyword evidence="1" id="KW-0732">Signal</keyword>
<evidence type="ECO:0000256" key="1">
    <source>
        <dbReference type="SAM" id="SignalP"/>
    </source>
</evidence>
<dbReference type="InterPro" id="IPR037401">
    <property type="entry name" value="SnoaL-like"/>
</dbReference>
<dbReference type="EMBL" id="BDSP01000289">
    <property type="protein sequence ID" value="GAX29486.1"/>
    <property type="molecule type" value="Genomic_DNA"/>
</dbReference>
<keyword evidence="4" id="KW-1185">Reference proteome</keyword>
<gene>
    <name evidence="3" type="ORF">FisN_16Hh071</name>
</gene>
<evidence type="ECO:0000259" key="2">
    <source>
        <dbReference type="Pfam" id="PF12680"/>
    </source>
</evidence>
<sequence length="333" mass="37779">MVRLLVLFGIACSVVAFVPTTTPSPRRASWWTLLSASSRARDLIQSLFEEHDCFSTEAGVRAFGDVCAYNVVYEDRFEAQPLQGKSAVIQHLLQRVTQKQGKGTIRLDKITDGDRACGFLWTWVTPQEEGLRGTTLVQLNEKGEIEYVSEFPEPLYKPGDATKDLLKALTAGETWKPFQPFEEKNPTIACELVKYLFEDLQAADPQIAQNYMMRFWSDNVVYHDFNFEEPLRGPQQVLEFTQDFSFPGITFRPLRYDDGQDSACFTWEVVLGDIPDSIKGISFYELDPKSRKIVYVRDIAESAIKPPIFGKLARQLRPGLGVFRGVPLGSRRT</sequence>